<dbReference type="RefSeq" id="WP_139081477.1">
    <property type="nucleotide sequence ID" value="NZ_VDFV01000010.1"/>
</dbReference>
<dbReference type="GO" id="GO:0005886">
    <property type="term" value="C:plasma membrane"/>
    <property type="evidence" value="ECO:0007669"/>
    <property type="project" value="UniProtKB-SubCell"/>
</dbReference>
<comment type="subcellular location">
    <subcellularLocation>
        <location evidence="1">Cell membrane</location>
        <topology evidence="1">Multi-pass membrane protein</topology>
    </subcellularLocation>
</comment>
<evidence type="ECO:0000313" key="11">
    <source>
        <dbReference type="Proteomes" id="UP000305709"/>
    </source>
</evidence>
<feature type="transmembrane region" description="Helical" evidence="9">
    <location>
        <begin position="6"/>
        <end position="25"/>
    </location>
</feature>
<dbReference type="InterPro" id="IPR022357">
    <property type="entry name" value="MIP_CS"/>
</dbReference>
<keyword evidence="11" id="KW-1185">Reference proteome</keyword>
<dbReference type="GO" id="GO:0015250">
    <property type="term" value="F:water channel activity"/>
    <property type="evidence" value="ECO:0007669"/>
    <property type="project" value="TreeGrafter"/>
</dbReference>
<gene>
    <name evidence="10" type="ORF">FHG71_09570</name>
</gene>
<dbReference type="InterPro" id="IPR000425">
    <property type="entry name" value="MIP"/>
</dbReference>
<feature type="transmembrane region" description="Helical" evidence="9">
    <location>
        <begin position="85"/>
        <end position="107"/>
    </location>
</feature>
<sequence>MSKKMVAEAIGTFILVFFGCGAAVFMGEQIGMLGISFAFGLSIVAAAYSLGPISGAHLNPAVSFGMVMAGRMTMAEALRYAAAQVLGAIVAALAIWLIASGTATWSLAENGLGQNGYGTGYLGQYSWGAAFVFEALATFLFVTVILGATQAASPGAFAGLAIGLTLAAIHMVGINITGVSVNPARSIGPALFAGTGALADLWLFIVAPLAGAAAAGALFAAGWTSADEKPADMVKAQPDIA</sequence>
<dbReference type="EMBL" id="VDFV01000010">
    <property type="protein sequence ID" value="TNC72047.1"/>
    <property type="molecule type" value="Genomic_DNA"/>
</dbReference>
<keyword evidence="3 8" id="KW-0813">Transport</keyword>
<dbReference type="Pfam" id="PF00230">
    <property type="entry name" value="MIP"/>
    <property type="match status" value="1"/>
</dbReference>
<evidence type="ECO:0000256" key="2">
    <source>
        <dbReference type="ARBA" id="ARBA00006175"/>
    </source>
</evidence>
<evidence type="ECO:0000256" key="5">
    <source>
        <dbReference type="ARBA" id="ARBA00022692"/>
    </source>
</evidence>
<accession>A0A5C4NH82</accession>
<keyword evidence="5 8" id="KW-0812">Transmembrane</keyword>
<feature type="transmembrane region" description="Helical" evidence="9">
    <location>
        <begin position="201"/>
        <end position="223"/>
    </location>
</feature>
<dbReference type="InterPro" id="IPR023271">
    <property type="entry name" value="Aquaporin-like"/>
</dbReference>
<organism evidence="10 11">
    <name type="scientific">Rubellimicrobium roseum</name>
    <dbReference type="NCBI Taxonomy" id="687525"/>
    <lineage>
        <taxon>Bacteria</taxon>
        <taxon>Pseudomonadati</taxon>
        <taxon>Pseudomonadota</taxon>
        <taxon>Alphaproteobacteria</taxon>
        <taxon>Rhodobacterales</taxon>
        <taxon>Roseobacteraceae</taxon>
        <taxon>Rubellimicrobium</taxon>
    </lineage>
</organism>
<evidence type="ECO:0000256" key="7">
    <source>
        <dbReference type="ARBA" id="ARBA00023136"/>
    </source>
</evidence>
<evidence type="ECO:0000256" key="6">
    <source>
        <dbReference type="ARBA" id="ARBA00022989"/>
    </source>
</evidence>
<protein>
    <submittedName>
        <fullName evidence="10">Aquaporin</fullName>
    </submittedName>
</protein>
<keyword evidence="7 9" id="KW-0472">Membrane</keyword>
<evidence type="ECO:0000256" key="9">
    <source>
        <dbReference type="SAM" id="Phobius"/>
    </source>
</evidence>
<dbReference type="PANTHER" id="PTHR19139">
    <property type="entry name" value="AQUAPORIN TRANSPORTER"/>
    <property type="match status" value="1"/>
</dbReference>
<dbReference type="OrthoDB" id="9807293at2"/>
<dbReference type="PANTHER" id="PTHR19139:SF199">
    <property type="entry name" value="MIP17260P"/>
    <property type="match status" value="1"/>
</dbReference>
<evidence type="ECO:0000313" key="10">
    <source>
        <dbReference type="EMBL" id="TNC72047.1"/>
    </source>
</evidence>
<dbReference type="Proteomes" id="UP000305709">
    <property type="component" value="Unassembled WGS sequence"/>
</dbReference>
<comment type="caution">
    <text evidence="10">The sequence shown here is derived from an EMBL/GenBank/DDBJ whole genome shotgun (WGS) entry which is preliminary data.</text>
</comment>
<reference evidence="10 11" key="1">
    <citation type="submission" date="2019-06" db="EMBL/GenBank/DDBJ databases">
        <authorList>
            <person name="Jiang L."/>
        </authorList>
    </citation>
    <scope>NUCLEOTIDE SEQUENCE [LARGE SCALE GENOMIC DNA]</scope>
    <source>
        <strain evidence="10 11">YIM 48858</strain>
    </source>
</reference>
<evidence type="ECO:0000256" key="1">
    <source>
        <dbReference type="ARBA" id="ARBA00004651"/>
    </source>
</evidence>
<dbReference type="SUPFAM" id="SSF81338">
    <property type="entry name" value="Aquaporin-like"/>
    <property type="match status" value="1"/>
</dbReference>
<dbReference type="InterPro" id="IPR034294">
    <property type="entry name" value="Aquaporin_transptr"/>
</dbReference>
<evidence type="ECO:0000256" key="4">
    <source>
        <dbReference type="ARBA" id="ARBA00022475"/>
    </source>
</evidence>
<feature type="transmembrane region" description="Helical" evidence="9">
    <location>
        <begin position="156"/>
        <end position="181"/>
    </location>
</feature>
<dbReference type="AlphaFoldDB" id="A0A5C4NH82"/>
<keyword evidence="4" id="KW-1003">Cell membrane</keyword>
<evidence type="ECO:0000256" key="3">
    <source>
        <dbReference type="ARBA" id="ARBA00022448"/>
    </source>
</evidence>
<keyword evidence="6 9" id="KW-1133">Transmembrane helix</keyword>
<dbReference type="PRINTS" id="PR00783">
    <property type="entry name" value="MINTRINSICP"/>
</dbReference>
<dbReference type="PROSITE" id="PS00221">
    <property type="entry name" value="MIP"/>
    <property type="match status" value="1"/>
</dbReference>
<comment type="similarity">
    <text evidence="2 8">Belongs to the MIP/aquaporin (TC 1.A.8) family.</text>
</comment>
<evidence type="ECO:0000256" key="8">
    <source>
        <dbReference type="RuleBase" id="RU000477"/>
    </source>
</evidence>
<name>A0A5C4NH82_9RHOB</name>
<dbReference type="Gene3D" id="1.20.1080.10">
    <property type="entry name" value="Glycerol uptake facilitator protein"/>
    <property type="match status" value="1"/>
</dbReference>
<feature type="transmembrane region" description="Helical" evidence="9">
    <location>
        <begin position="127"/>
        <end position="149"/>
    </location>
</feature>
<dbReference type="PROSITE" id="PS51257">
    <property type="entry name" value="PROKAR_LIPOPROTEIN"/>
    <property type="match status" value="1"/>
</dbReference>
<proteinExistence type="inferred from homology"/>